<evidence type="ECO:0000256" key="2">
    <source>
        <dbReference type="SAM" id="Phobius"/>
    </source>
</evidence>
<feature type="transmembrane region" description="Helical" evidence="2">
    <location>
        <begin position="21"/>
        <end position="41"/>
    </location>
</feature>
<feature type="compositionally biased region" description="Polar residues" evidence="1">
    <location>
        <begin position="135"/>
        <end position="147"/>
    </location>
</feature>
<accession>A0A1R3L7R4</accession>
<gene>
    <name evidence="3" type="ORF">A4U43_UnF580</name>
</gene>
<dbReference type="Proteomes" id="UP000243459">
    <property type="component" value="Unassembled WGS sequence"/>
</dbReference>
<keyword evidence="4" id="KW-1185">Reference proteome</keyword>
<evidence type="ECO:0000256" key="1">
    <source>
        <dbReference type="SAM" id="MobiDB-lite"/>
    </source>
</evidence>
<keyword evidence="2" id="KW-0812">Transmembrane</keyword>
<dbReference type="EMBL" id="KV863327">
    <property type="protein sequence ID" value="ONK55640.1"/>
    <property type="molecule type" value="Genomic_DNA"/>
</dbReference>
<dbReference type="AlphaFoldDB" id="A0A1R3L7R4"/>
<dbReference type="Gramene" id="ONK55640">
    <property type="protein sequence ID" value="ONK55640"/>
    <property type="gene ID" value="A4U43_UnF580"/>
</dbReference>
<keyword evidence="2" id="KW-1133">Transmembrane helix</keyword>
<feature type="region of interest" description="Disordered" evidence="1">
    <location>
        <begin position="63"/>
        <end position="159"/>
    </location>
</feature>
<evidence type="ECO:0000313" key="4">
    <source>
        <dbReference type="Proteomes" id="UP000243459"/>
    </source>
</evidence>
<evidence type="ECO:0000313" key="3">
    <source>
        <dbReference type="EMBL" id="ONK55640.1"/>
    </source>
</evidence>
<proteinExistence type="predicted"/>
<name>A0A1R3L7R4_ASPOF</name>
<feature type="compositionally biased region" description="Basic and acidic residues" evidence="1">
    <location>
        <begin position="101"/>
        <end position="120"/>
    </location>
</feature>
<sequence length="194" mass="20525">MTMASPRKGLAGVMPFASSRTSIVVAVGGLATFLVVASVLLTSYPINSSVQGYFQEGARVDKPSFVSPKENQTEALVLRRKGPPLDGHEGIGIEEPISSNVKEDVDMNEDSVKTSSDKKQIGPSEASDSHDSGRDSASGSKNESQKVSLEIHDKDPATADAVTIVHSPPAELKTEDGKAESNALVYRVVSDRVT</sequence>
<organism evidence="3 4">
    <name type="scientific">Asparagus officinalis</name>
    <name type="common">Garden asparagus</name>
    <dbReference type="NCBI Taxonomy" id="4686"/>
    <lineage>
        <taxon>Eukaryota</taxon>
        <taxon>Viridiplantae</taxon>
        <taxon>Streptophyta</taxon>
        <taxon>Embryophyta</taxon>
        <taxon>Tracheophyta</taxon>
        <taxon>Spermatophyta</taxon>
        <taxon>Magnoliopsida</taxon>
        <taxon>Liliopsida</taxon>
        <taxon>Asparagales</taxon>
        <taxon>Asparagaceae</taxon>
        <taxon>Asparagoideae</taxon>
        <taxon>Asparagus</taxon>
    </lineage>
</organism>
<keyword evidence="2" id="KW-0472">Membrane</keyword>
<protein>
    <submittedName>
        <fullName evidence="3">Uncharacterized protein</fullName>
    </submittedName>
</protein>
<reference evidence="4" key="1">
    <citation type="journal article" date="2017" name="Nat. Commun.">
        <title>The asparagus genome sheds light on the origin and evolution of a young Y chromosome.</title>
        <authorList>
            <person name="Harkess A."/>
            <person name="Zhou J."/>
            <person name="Xu C."/>
            <person name="Bowers J.E."/>
            <person name="Van der Hulst R."/>
            <person name="Ayyampalayam S."/>
            <person name="Mercati F."/>
            <person name="Riccardi P."/>
            <person name="McKain M.R."/>
            <person name="Kakrana A."/>
            <person name="Tang H."/>
            <person name="Ray J."/>
            <person name="Groenendijk J."/>
            <person name="Arikit S."/>
            <person name="Mathioni S.M."/>
            <person name="Nakano M."/>
            <person name="Shan H."/>
            <person name="Telgmann-Rauber A."/>
            <person name="Kanno A."/>
            <person name="Yue Z."/>
            <person name="Chen H."/>
            <person name="Li W."/>
            <person name="Chen Y."/>
            <person name="Xu X."/>
            <person name="Zhang Y."/>
            <person name="Luo S."/>
            <person name="Chen H."/>
            <person name="Gao J."/>
            <person name="Mao Z."/>
            <person name="Pires J.C."/>
            <person name="Luo M."/>
            <person name="Kudrna D."/>
            <person name="Wing R.A."/>
            <person name="Meyers B.C."/>
            <person name="Yi K."/>
            <person name="Kong H."/>
            <person name="Lavrijsen P."/>
            <person name="Sunseri F."/>
            <person name="Falavigna A."/>
            <person name="Ye Y."/>
            <person name="Leebens-Mack J.H."/>
            <person name="Chen G."/>
        </authorList>
    </citation>
    <scope>NUCLEOTIDE SEQUENCE [LARGE SCALE GENOMIC DNA]</scope>
    <source>
        <strain evidence="4">cv. DH0086</strain>
    </source>
</reference>